<sequence length="706" mass="79330">MTSTNEEGRKAVIIANYNRSSSVGSGKRRRSKKLYEFQRPDDPSSELKYWEAAAATAAAPPYFKTFYHPATRRSYFDGAFYNNNPARIAQQERKVLWPDVADHAPDIFLSIGTSKDARQLDKDIRDLEDELENSEPSSRGPKILFPRWYQLFNAANGRLDNILDAEVSWRDFLSSNTTSTTEDRYIRINPNIGSKPPELDAISQMESLRDDTRRALRRERLTIQDVGRSLISSSFYFDMTNPPSPEGATRFKCTGRILCRLGGYLRAFGDYFLLQQRPGFQPYFEISEDTYHAPKQQLDLSSEIIKRMKEQGAFDMSTFDIMLSSRTARVNIVLFLIPTGSGPGEPLPYPLSGFPRTLVSEASSGRVPKTSSSSGVRTHKTQHTLRRERRMRASTDCDPQTFGQGLRPQASRSFSDPERSRSALGGEWRRVIGAELDAPLGPYRQAPPSSLSNSDILPSRRVIGAELDVPLGAYPQAPSPGFNNSDILADSMAGSLKTQYQARQTSPPTIRFELPTRPESSKRQQEREPMAEAKRHSSPVPGSTAHGGGPSRNDGRRGTSDRIELDAESPRQIEVPRESRRTSLQPPRQTPSNRSWDSSPSLAMTATSRGGTYHDSSNVRDMLRAQRRARFNTESEPEDPIRQNRAFELPASTQRISSSRRVVRERGPLSDLEHKLSPRYLQPAYNGYASEEDVSQLGSSTVDYRD</sequence>
<dbReference type="GeneID" id="36580530"/>
<dbReference type="PANTHER" id="PTHR24185">
    <property type="entry name" value="CALCIUM-INDEPENDENT PHOSPHOLIPASE A2-GAMMA"/>
    <property type="match status" value="1"/>
</dbReference>
<dbReference type="RefSeq" id="XP_024737298.1">
    <property type="nucleotide sequence ID" value="XM_024872449.1"/>
</dbReference>
<feature type="compositionally biased region" description="Polar residues" evidence="4">
    <location>
        <begin position="582"/>
        <end position="616"/>
    </location>
</feature>
<feature type="compositionally biased region" description="Polar residues" evidence="4">
    <location>
        <begin position="696"/>
        <end position="706"/>
    </location>
</feature>
<dbReference type="InterPro" id="IPR016035">
    <property type="entry name" value="Acyl_Trfase/lysoPLipase"/>
</dbReference>
<keyword evidence="1" id="KW-0378">Hydrolase</keyword>
<dbReference type="PANTHER" id="PTHR24185:SF1">
    <property type="entry name" value="CALCIUM-INDEPENDENT PHOSPHOLIPASE A2-GAMMA"/>
    <property type="match status" value="1"/>
</dbReference>
<dbReference type="GO" id="GO:0016020">
    <property type="term" value="C:membrane"/>
    <property type="evidence" value="ECO:0007669"/>
    <property type="project" value="TreeGrafter"/>
</dbReference>
<protein>
    <submittedName>
        <fullName evidence="6">FabD/lysophospholipase-like protein</fullName>
    </submittedName>
</protein>
<organism evidence="6 7">
    <name type="scientific">Hyaloscypha bicolor E</name>
    <dbReference type="NCBI Taxonomy" id="1095630"/>
    <lineage>
        <taxon>Eukaryota</taxon>
        <taxon>Fungi</taxon>
        <taxon>Dikarya</taxon>
        <taxon>Ascomycota</taxon>
        <taxon>Pezizomycotina</taxon>
        <taxon>Leotiomycetes</taxon>
        <taxon>Helotiales</taxon>
        <taxon>Hyaloscyphaceae</taxon>
        <taxon>Hyaloscypha</taxon>
        <taxon>Hyaloscypha bicolor</taxon>
    </lineage>
</organism>
<dbReference type="GO" id="GO:0019369">
    <property type="term" value="P:arachidonate metabolic process"/>
    <property type="evidence" value="ECO:0007669"/>
    <property type="project" value="TreeGrafter"/>
</dbReference>
<evidence type="ECO:0000313" key="7">
    <source>
        <dbReference type="Proteomes" id="UP000235371"/>
    </source>
</evidence>
<accession>A0A2J6TBI7</accession>
<keyword evidence="3" id="KW-0443">Lipid metabolism</keyword>
<dbReference type="Pfam" id="PF01734">
    <property type="entry name" value="Patatin"/>
    <property type="match status" value="1"/>
</dbReference>
<feature type="region of interest" description="Disordered" evidence="4">
    <location>
        <begin position="683"/>
        <end position="706"/>
    </location>
</feature>
<dbReference type="InParanoid" id="A0A2J6TBI7"/>
<dbReference type="SUPFAM" id="SSF52151">
    <property type="entry name" value="FabD/lysophospholipase-like"/>
    <property type="match status" value="1"/>
</dbReference>
<evidence type="ECO:0000256" key="3">
    <source>
        <dbReference type="ARBA" id="ARBA00023098"/>
    </source>
</evidence>
<keyword evidence="2" id="KW-0442">Lipid degradation</keyword>
<dbReference type="AlphaFoldDB" id="A0A2J6TBI7"/>
<dbReference type="Proteomes" id="UP000235371">
    <property type="component" value="Unassembled WGS sequence"/>
</dbReference>
<dbReference type="OrthoDB" id="194358at2759"/>
<evidence type="ECO:0000256" key="2">
    <source>
        <dbReference type="ARBA" id="ARBA00022963"/>
    </source>
</evidence>
<dbReference type="InterPro" id="IPR002641">
    <property type="entry name" value="PNPLA_dom"/>
</dbReference>
<dbReference type="Gene3D" id="3.40.1090.10">
    <property type="entry name" value="Cytosolic phospholipase A2 catalytic domain"/>
    <property type="match status" value="1"/>
</dbReference>
<evidence type="ECO:0000313" key="6">
    <source>
        <dbReference type="EMBL" id="PMD60394.1"/>
    </source>
</evidence>
<dbReference type="EMBL" id="KZ613790">
    <property type="protein sequence ID" value="PMD60394.1"/>
    <property type="molecule type" value="Genomic_DNA"/>
</dbReference>
<gene>
    <name evidence="6" type="ORF">K444DRAFT_392065</name>
</gene>
<name>A0A2J6TBI7_9HELO</name>
<dbReference type="GO" id="GO:0016042">
    <property type="term" value="P:lipid catabolic process"/>
    <property type="evidence" value="ECO:0007669"/>
    <property type="project" value="UniProtKB-KW"/>
</dbReference>
<feature type="region of interest" description="Disordered" evidence="4">
    <location>
        <begin position="495"/>
        <end position="670"/>
    </location>
</feature>
<evidence type="ECO:0000259" key="5">
    <source>
        <dbReference type="Pfam" id="PF01734"/>
    </source>
</evidence>
<dbReference type="GO" id="GO:0046486">
    <property type="term" value="P:glycerolipid metabolic process"/>
    <property type="evidence" value="ECO:0007669"/>
    <property type="project" value="UniProtKB-ARBA"/>
</dbReference>
<feature type="compositionally biased region" description="Basic and acidic residues" evidence="4">
    <location>
        <begin position="553"/>
        <end position="581"/>
    </location>
</feature>
<evidence type="ECO:0000256" key="4">
    <source>
        <dbReference type="SAM" id="MobiDB-lite"/>
    </source>
</evidence>
<feature type="compositionally biased region" description="Basic residues" evidence="4">
    <location>
        <begin position="377"/>
        <end position="392"/>
    </location>
</feature>
<feature type="compositionally biased region" description="Basic and acidic residues" evidence="4">
    <location>
        <begin position="514"/>
        <end position="535"/>
    </location>
</feature>
<evidence type="ECO:0000256" key="1">
    <source>
        <dbReference type="ARBA" id="ARBA00022801"/>
    </source>
</evidence>
<reference evidence="6 7" key="1">
    <citation type="submission" date="2016-04" db="EMBL/GenBank/DDBJ databases">
        <title>A degradative enzymes factory behind the ericoid mycorrhizal symbiosis.</title>
        <authorList>
            <consortium name="DOE Joint Genome Institute"/>
            <person name="Martino E."/>
            <person name="Morin E."/>
            <person name="Grelet G."/>
            <person name="Kuo A."/>
            <person name="Kohler A."/>
            <person name="Daghino S."/>
            <person name="Barry K."/>
            <person name="Choi C."/>
            <person name="Cichocki N."/>
            <person name="Clum A."/>
            <person name="Copeland A."/>
            <person name="Hainaut M."/>
            <person name="Haridas S."/>
            <person name="Labutti K."/>
            <person name="Lindquist E."/>
            <person name="Lipzen A."/>
            <person name="Khouja H.-R."/>
            <person name="Murat C."/>
            <person name="Ohm R."/>
            <person name="Olson A."/>
            <person name="Spatafora J."/>
            <person name="Veneault-Fourrey C."/>
            <person name="Henrissat B."/>
            <person name="Grigoriev I."/>
            <person name="Martin F."/>
            <person name="Perotto S."/>
        </authorList>
    </citation>
    <scope>NUCLEOTIDE SEQUENCE [LARGE SCALE GENOMIC DNA]</scope>
    <source>
        <strain evidence="6 7">E</strain>
    </source>
</reference>
<feature type="region of interest" description="Disordered" evidence="4">
    <location>
        <begin position="362"/>
        <end position="426"/>
    </location>
</feature>
<feature type="region of interest" description="Disordered" evidence="4">
    <location>
        <begin position="20"/>
        <end position="42"/>
    </location>
</feature>
<keyword evidence="7" id="KW-1185">Reference proteome</keyword>
<dbReference type="GO" id="GO:0047499">
    <property type="term" value="F:calcium-independent phospholipase A2 activity"/>
    <property type="evidence" value="ECO:0007669"/>
    <property type="project" value="TreeGrafter"/>
</dbReference>
<feature type="domain" description="PNPLA" evidence="5">
    <location>
        <begin position="35"/>
        <end position="89"/>
    </location>
</feature>
<proteinExistence type="predicted"/>
<feature type="compositionally biased region" description="Basic and acidic residues" evidence="4">
    <location>
        <begin position="33"/>
        <end position="42"/>
    </location>
</feature>
<feature type="compositionally biased region" description="Polar residues" evidence="4">
    <location>
        <begin position="496"/>
        <end position="508"/>
    </location>
</feature>
<feature type="compositionally biased region" description="Basic and acidic residues" evidence="4">
    <location>
        <begin position="415"/>
        <end position="426"/>
    </location>
</feature>